<name>A0A2K3QCH7_9HYPO</name>
<dbReference type="AlphaFoldDB" id="A0A2K3QCH7"/>
<accession>A0A2K3QCH7</accession>
<sequence>MVNAYPEEHPGKRFKVVHERTAVAYPRAFSPVWQLVPIGFLANNWIELRGWWTLPVSFVRRRNVFLAVGPVVQSVLQMIGSEQIPKMLGLGVGGAESAKGPS</sequence>
<organism evidence="1 2">
    <name type="scientific">Tolypocladium capitatum</name>
    <dbReference type="NCBI Taxonomy" id="45235"/>
    <lineage>
        <taxon>Eukaryota</taxon>
        <taxon>Fungi</taxon>
        <taxon>Dikarya</taxon>
        <taxon>Ascomycota</taxon>
        <taxon>Pezizomycotina</taxon>
        <taxon>Sordariomycetes</taxon>
        <taxon>Hypocreomycetidae</taxon>
        <taxon>Hypocreales</taxon>
        <taxon>Ophiocordycipitaceae</taxon>
        <taxon>Tolypocladium</taxon>
    </lineage>
</organism>
<evidence type="ECO:0000313" key="2">
    <source>
        <dbReference type="Proteomes" id="UP000236621"/>
    </source>
</evidence>
<dbReference type="EMBL" id="NRSZ01000789">
    <property type="protein sequence ID" value="PNY25219.1"/>
    <property type="molecule type" value="Genomic_DNA"/>
</dbReference>
<comment type="caution">
    <text evidence="1">The sequence shown here is derived from an EMBL/GenBank/DDBJ whole genome shotgun (WGS) entry which is preliminary data.</text>
</comment>
<gene>
    <name evidence="1" type="ORF">TCAP_04846</name>
</gene>
<protein>
    <submittedName>
        <fullName evidence="1">Uncharacterized protein</fullName>
    </submittedName>
</protein>
<dbReference type="Proteomes" id="UP000236621">
    <property type="component" value="Unassembled WGS sequence"/>
</dbReference>
<evidence type="ECO:0000313" key="1">
    <source>
        <dbReference type="EMBL" id="PNY25219.1"/>
    </source>
</evidence>
<dbReference type="OrthoDB" id="296386at2759"/>
<reference evidence="1 2" key="1">
    <citation type="submission" date="2017-08" db="EMBL/GenBank/DDBJ databases">
        <title>Harnessing the power of phylogenomics to disentangle the directionality and signatures of interkingdom host jumping in the parasitic fungal genus Tolypocladium.</title>
        <authorList>
            <person name="Quandt C.A."/>
            <person name="Patterson W."/>
            <person name="Spatafora J.W."/>
        </authorList>
    </citation>
    <scope>NUCLEOTIDE SEQUENCE [LARGE SCALE GENOMIC DNA]</scope>
    <source>
        <strain evidence="1 2">CBS 113982</strain>
    </source>
</reference>
<proteinExistence type="predicted"/>
<keyword evidence="2" id="KW-1185">Reference proteome</keyword>